<keyword evidence="3" id="KW-0472">Membrane</keyword>
<evidence type="ECO:0000313" key="5">
    <source>
        <dbReference type="Proteomes" id="UP000766595"/>
    </source>
</evidence>
<dbReference type="Proteomes" id="UP000766595">
    <property type="component" value="Unassembled WGS sequence"/>
</dbReference>
<feature type="region of interest" description="Disordered" evidence="2">
    <location>
        <begin position="115"/>
        <end position="155"/>
    </location>
</feature>
<keyword evidence="1" id="KW-0175">Coiled coil</keyword>
<name>A0A947D5S0_9HYPH</name>
<sequence length="155" mass="17264">MMRTVNIILIGGMMAGAGVVYFLKYEAEHATTRVAQLSRQIQQEREAIATLRAEWSLLNQPKRLQEMADRYHTYLELEPLDPNQVATLDDIPFRQVMPDGGTAGGKGPERLFAGVKPIEHTGTIKKSTDRVGKADKPEPKGVDPKPNDLLNTIIR</sequence>
<keyword evidence="3" id="KW-1133">Transmembrane helix</keyword>
<feature type="transmembrane region" description="Helical" evidence="3">
    <location>
        <begin position="6"/>
        <end position="23"/>
    </location>
</feature>
<feature type="compositionally biased region" description="Basic and acidic residues" evidence="2">
    <location>
        <begin position="126"/>
        <end position="146"/>
    </location>
</feature>
<reference evidence="4 5" key="1">
    <citation type="submission" date="2021-06" db="EMBL/GenBank/DDBJ databases">
        <authorList>
            <person name="Grouzdev D.S."/>
            <person name="Koziaeva V."/>
        </authorList>
    </citation>
    <scope>NUCLEOTIDE SEQUENCE [LARGE SCALE GENOMIC DNA]</scope>
    <source>
        <strain evidence="4 5">22</strain>
    </source>
</reference>
<keyword evidence="3" id="KW-0812">Transmembrane</keyword>
<evidence type="ECO:0000313" key="4">
    <source>
        <dbReference type="EMBL" id="MBT9291376.1"/>
    </source>
</evidence>
<keyword evidence="5" id="KW-1185">Reference proteome</keyword>
<feature type="coiled-coil region" evidence="1">
    <location>
        <begin position="27"/>
        <end position="54"/>
    </location>
</feature>
<proteinExistence type="predicted"/>
<organism evidence="4 5">
    <name type="scientific">Prosthecodimorpha staleyi</name>
    <dbReference type="NCBI Taxonomy" id="2840188"/>
    <lineage>
        <taxon>Bacteria</taxon>
        <taxon>Pseudomonadati</taxon>
        <taxon>Pseudomonadota</taxon>
        <taxon>Alphaproteobacteria</taxon>
        <taxon>Hyphomicrobiales</taxon>
        <taxon>Ancalomicrobiaceae</taxon>
        <taxon>Prosthecodimorpha</taxon>
    </lineage>
</organism>
<evidence type="ECO:0000256" key="3">
    <source>
        <dbReference type="SAM" id="Phobius"/>
    </source>
</evidence>
<evidence type="ECO:0008006" key="6">
    <source>
        <dbReference type="Google" id="ProtNLM"/>
    </source>
</evidence>
<evidence type="ECO:0000256" key="1">
    <source>
        <dbReference type="SAM" id="Coils"/>
    </source>
</evidence>
<comment type="caution">
    <text evidence="4">The sequence shown here is derived from an EMBL/GenBank/DDBJ whole genome shotgun (WGS) entry which is preliminary data.</text>
</comment>
<dbReference type="RefSeq" id="WP_261969923.1">
    <property type="nucleotide sequence ID" value="NZ_JAHHZF010000009.1"/>
</dbReference>
<protein>
    <recommendedName>
        <fullName evidence="6">Cell division protein FtsL</fullName>
    </recommendedName>
</protein>
<gene>
    <name evidence="4" type="ORF">KL771_18055</name>
</gene>
<accession>A0A947D5S0</accession>
<evidence type="ECO:0000256" key="2">
    <source>
        <dbReference type="SAM" id="MobiDB-lite"/>
    </source>
</evidence>
<dbReference type="EMBL" id="JAHHZF010000009">
    <property type="protein sequence ID" value="MBT9291376.1"/>
    <property type="molecule type" value="Genomic_DNA"/>
</dbReference>
<dbReference type="AlphaFoldDB" id="A0A947D5S0"/>